<name>A0A6N4RCY7_BLAVI</name>
<accession>A0A6N4RCY7</accession>
<sequence length="90" mass="9798">MSSWVAPSTFRRHRGPWLALTALAGSAGSFLLFLHLMQTSAPFAETVAKLSPDIANRFSCTCPFCSAACQPPESEQGLNRFDHGLPRFGK</sequence>
<dbReference type="AlphaFoldDB" id="A0A6N4RCY7"/>
<dbReference type="EMBL" id="VAFM01000002">
    <property type="protein sequence ID" value="TKW60886.1"/>
    <property type="molecule type" value="Genomic_DNA"/>
</dbReference>
<evidence type="ECO:0000313" key="2">
    <source>
        <dbReference type="Proteomes" id="UP000320948"/>
    </source>
</evidence>
<dbReference type="Proteomes" id="UP000320948">
    <property type="component" value="Unassembled WGS sequence"/>
</dbReference>
<comment type="caution">
    <text evidence="1">The sequence shown here is derived from an EMBL/GenBank/DDBJ whole genome shotgun (WGS) entry which is preliminary data.</text>
</comment>
<reference evidence="1 2" key="1">
    <citation type="journal article" date="2017" name="Nat. Commun.">
        <title>In situ click chemistry generation of cyclooxygenase-2 inhibitors.</title>
        <authorList>
            <person name="Bhardwaj A."/>
            <person name="Kaur J."/>
            <person name="Wuest M."/>
            <person name="Wuest F."/>
        </authorList>
    </citation>
    <scope>NUCLEOTIDE SEQUENCE [LARGE SCALE GENOMIC DNA]</scope>
    <source>
        <strain evidence="1">S2_018_000_R2_106</strain>
    </source>
</reference>
<protein>
    <submittedName>
        <fullName evidence="1">Uncharacterized protein</fullName>
    </submittedName>
</protein>
<gene>
    <name evidence="1" type="ORF">DI628_08345</name>
</gene>
<proteinExistence type="predicted"/>
<organism evidence="1 2">
    <name type="scientific">Blastochloris viridis</name>
    <name type="common">Rhodopseudomonas viridis</name>
    <dbReference type="NCBI Taxonomy" id="1079"/>
    <lineage>
        <taxon>Bacteria</taxon>
        <taxon>Pseudomonadati</taxon>
        <taxon>Pseudomonadota</taxon>
        <taxon>Alphaproteobacteria</taxon>
        <taxon>Hyphomicrobiales</taxon>
        <taxon>Blastochloridaceae</taxon>
        <taxon>Blastochloris</taxon>
    </lineage>
</organism>
<evidence type="ECO:0000313" key="1">
    <source>
        <dbReference type="EMBL" id="TKW60886.1"/>
    </source>
</evidence>